<protein>
    <recommendedName>
        <fullName evidence="3">Secreted protein</fullName>
    </recommendedName>
</protein>
<evidence type="ECO:0000256" key="1">
    <source>
        <dbReference type="SAM" id="SignalP"/>
    </source>
</evidence>
<gene>
    <name evidence="2" type="ORF">FSB_LOCUS51609</name>
</gene>
<dbReference type="EMBL" id="OIVN01005713">
    <property type="protein sequence ID" value="SPD23727.1"/>
    <property type="molecule type" value="Genomic_DNA"/>
</dbReference>
<evidence type="ECO:0008006" key="3">
    <source>
        <dbReference type="Google" id="ProtNLM"/>
    </source>
</evidence>
<keyword evidence="1" id="KW-0732">Signal</keyword>
<feature type="signal peptide" evidence="1">
    <location>
        <begin position="1"/>
        <end position="19"/>
    </location>
</feature>
<reference evidence="2" key="1">
    <citation type="submission" date="2018-02" db="EMBL/GenBank/DDBJ databases">
        <authorList>
            <person name="Cohen D.B."/>
            <person name="Kent A.D."/>
        </authorList>
    </citation>
    <scope>NUCLEOTIDE SEQUENCE</scope>
</reference>
<organism evidence="2">
    <name type="scientific">Fagus sylvatica</name>
    <name type="common">Beechnut</name>
    <dbReference type="NCBI Taxonomy" id="28930"/>
    <lineage>
        <taxon>Eukaryota</taxon>
        <taxon>Viridiplantae</taxon>
        <taxon>Streptophyta</taxon>
        <taxon>Embryophyta</taxon>
        <taxon>Tracheophyta</taxon>
        <taxon>Spermatophyta</taxon>
        <taxon>Magnoliopsida</taxon>
        <taxon>eudicotyledons</taxon>
        <taxon>Gunneridae</taxon>
        <taxon>Pentapetalae</taxon>
        <taxon>rosids</taxon>
        <taxon>fabids</taxon>
        <taxon>Fagales</taxon>
        <taxon>Fagaceae</taxon>
        <taxon>Fagus</taxon>
    </lineage>
</organism>
<name>A0A2N9ICV2_FAGSY</name>
<accession>A0A2N9ICV2</accession>
<feature type="chain" id="PRO_5014932194" description="Secreted protein" evidence="1">
    <location>
        <begin position="20"/>
        <end position="75"/>
    </location>
</feature>
<evidence type="ECO:0000313" key="2">
    <source>
        <dbReference type="EMBL" id="SPD23727.1"/>
    </source>
</evidence>
<sequence>MAWQQLIVVLFLSPDRASLFPPLPLSLTAAPSPAPPISGSNLLKPPHLSHTAAHVSDSSHLKALPQVDACTWGIE</sequence>
<proteinExistence type="predicted"/>
<dbReference type="AlphaFoldDB" id="A0A2N9ICV2"/>